<dbReference type="Gramene" id="ERM93985">
    <property type="protein sequence ID" value="ERM93985"/>
    <property type="gene ID" value="AMTR_s00136p00062030"/>
</dbReference>
<dbReference type="STRING" id="13333.W1NFM9"/>
<accession>W1NFM9</accession>
<name>W1NFM9_AMBTC</name>
<dbReference type="eggNOG" id="KOG0734">
    <property type="taxonomic scope" value="Eukaryota"/>
</dbReference>
<protein>
    <submittedName>
        <fullName evidence="1">Uncharacterized protein</fullName>
    </submittedName>
</protein>
<evidence type="ECO:0000313" key="2">
    <source>
        <dbReference type="Proteomes" id="UP000017836"/>
    </source>
</evidence>
<gene>
    <name evidence="1" type="ORF">AMTR_s00136p00062030</name>
</gene>
<proteinExistence type="predicted"/>
<dbReference type="Proteomes" id="UP000017836">
    <property type="component" value="Unassembled WGS sequence"/>
</dbReference>
<dbReference type="EMBL" id="KI397522">
    <property type="protein sequence ID" value="ERM93985.1"/>
    <property type="molecule type" value="Genomic_DNA"/>
</dbReference>
<dbReference type="AlphaFoldDB" id="W1NFM9"/>
<dbReference type="HOGENOM" id="CLU_1333547_0_0_1"/>
<evidence type="ECO:0000313" key="1">
    <source>
        <dbReference type="EMBL" id="ERM93985.1"/>
    </source>
</evidence>
<organism evidence="1 2">
    <name type="scientific">Amborella trichopoda</name>
    <dbReference type="NCBI Taxonomy" id="13333"/>
    <lineage>
        <taxon>Eukaryota</taxon>
        <taxon>Viridiplantae</taxon>
        <taxon>Streptophyta</taxon>
        <taxon>Embryophyta</taxon>
        <taxon>Tracheophyta</taxon>
        <taxon>Spermatophyta</taxon>
        <taxon>Magnoliopsida</taxon>
        <taxon>Amborellales</taxon>
        <taxon>Amborellaceae</taxon>
        <taxon>Amborella</taxon>
    </lineage>
</organism>
<reference evidence="2" key="1">
    <citation type="journal article" date="2013" name="Science">
        <title>The Amborella genome and the evolution of flowering plants.</title>
        <authorList>
            <consortium name="Amborella Genome Project"/>
        </authorList>
    </citation>
    <scope>NUCLEOTIDE SEQUENCE [LARGE SCALE GENOMIC DNA]</scope>
</reference>
<keyword evidence="2" id="KW-1185">Reference proteome</keyword>
<sequence>MIIADDLIVVVRQQLGLPRLYELHSQPHLIYNSFLAGQANRLQTVQERFQSSYVGSFSRRIRDVDGANDVALLKELYRRDAEGVIRLFESQPSLHSNPSALAEYIKALVEVDRLDESALLKTLQKVCMIDRLVRYTFEDRSLVIESQKFCHNGPLAVTVAGIAAVSLAVHMALADCVGHGITSFPGIFGVSVMPSIFVVDPQFLYI</sequence>